<dbReference type="CDD" id="cd16376">
    <property type="entry name" value="Avd_like"/>
    <property type="match status" value="1"/>
</dbReference>
<dbReference type="InterPro" id="IPR055360">
    <property type="entry name" value="bAvd"/>
</dbReference>
<name>A0A1F5KT21_9BACT</name>
<evidence type="ECO:0000313" key="3">
    <source>
        <dbReference type="Proteomes" id="UP000178565"/>
    </source>
</evidence>
<evidence type="ECO:0000259" key="1">
    <source>
        <dbReference type="Pfam" id="PF22296"/>
    </source>
</evidence>
<protein>
    <recommendedName>
        <fullName evidence="1">bAvd-like domain-containing protein</fullName>
    </recommendedName>
</protein>
<reference evidence="2 3" key="1">
    <citation type="journal article" date="2016" name="Nat. Commun.">
        <title>Thousands of microbial genomes shed light on interconnected biogeochemical processes in an aquifer system.</title>
        <authorList>
            <person name="Anantharaman K."/>
            <person name="Brown C.T."/>
            <person name="Hug L.A."/>
            <person name="Sharon I."/>
            <person name="Castelle C.J."/>
            <person name="Probst A.J."/>
            <person name="Thomas B.C."/>
            <person name="Singh A."/>
            <person name="Wilkins M.J."/>
            <person name="Karaoz U."/>
            <person name="Brodie E.L."/>
            <person name="Williams K.H."/>
            <person name="Hubbard S.S."/>
            <person name="Banfield J.F."/>
        </authorList>
    </citation>
    <scope>NUCLEOTIDE SEQUENCE [LARGE SCALE GENOMIC DNA]</scope>
</reference>
<organism evidence="2 3">
    <name type="scientific">Candidatus Daviesbacteria bacterium RIFCSPLOWO2_01_FULL_39_12</name>
    <dbReference type="NCBI Taxonomy" id="1797785"/>
    <lineage>
        <taxon>Bacteria</taxon>
        <taxon>Candidatus Daviesiibacteriota</taxon>
    </lineage>
</organism>
<dbReference type="Proteomes" id="UP000178565">
    <property type="component" value="Unassembled WGS sequence"/>
</dbReference>
<dbReference type="InterPro" id="IPR036583">
    <property type="entry name" value="23S_rRNA_IVS_sf"/>
</dbReference>
<sequence length="108" mass="12501">MGIVPHIPKTARYTLGARIENKFLDLLELAYTSYFSEKEKKAEKLSECIFTTDILKFLISTSWEGKFISNKQYEDIAIKLDEIGKMLWGWKKSLDNPQKTPLNKAGKR</sequence>
<proteinExistence type="predicted"/>
<evidence type="ECO:0000313" key="2">
    <source>
        <dbReference type="EMBL" id="OGE44066.1"/>
    </source>
</evidence>
<dbReference type="AlphaFoldDB" id="A0A1F5KT21"/>
<dbReference type="Pfam" id="PF22296">
    <property type="entry name" value="bAvd"/>
    <property type="match status" value="1"/>
</dbReference>
<gene>
    <name evidence="2" type="ORF">A3B45_05230</name>
</gene>
<dbReference type="EMBL" id="MFDM01000009">
    <property type="protein sequence ID" value="OGE44066.1"/>
    <property type="molecule type" value="Genomic_DNA"/>
</dbReference>
<feature type="domain" description="bAvd-like" evidence="1">
    <location>
        <begin position="3"/>
        <end position="93"/>
    </location>
</feature>
<comment type="caution">
    <text evidence="2">The sequence shown here is derived from an EMBL/GenBank/DDBJ whole genome shotgun (WGS) entry which is preliminary data.</text>
</comment>
<dbReference type="Gene3D" id="1.20.1440.60">
    <property type="entry name" value="23S rRNA-intervening sequence"/>
    <property type="match status" value="1"/>
</dbReference>
<accession>A0A1F5KT21</accession>